<protein>
    <submittedName>
        <fullName evidence="1">Uncharacterized protein</fullName>
    </submittedName>
</protein>
<sequence>MERGDYWDGFDEGVDAAIIRRPHARAIETVARQVQRWFPRANIHLEDRRRVHGQPGALLRWPDIQFVNPERRRATHIEVDTTSAGMDAHIQDHLAHSRNRRGVFLRVDPRTGAILRKIVYAAGAQAPMLDLSGTRAAPLTLARSDVFDAFDD</sequence>
<organism evidence="1">
    <name type="scientific">Hemiselmis andersenii</name>
    <name type="common">Cryptophyte alga</name>
    <dbReference type="NCBI Taxonomy" id="464988"/>
    <lineage>
        <taxon>Eukaryota</taxon>
        <taxon>Cryptophyceae</taxon>
        <taxon>Cryptomonadales</taxon>
        <taxon>Hemiselmidaceae</taxon>
        <taxon>Hemiselmis</taxon>
    </lineage>
</organism>
<dbReference type="EMBL" id="HBFX01037461">
    <property type="protein sequence ID" value="CAD8971537.1"/>
    <property type="molecule type" value="Transcribed_RNA"/>
</dbReference>
<evidence type="ECO:0000313" key="1">
    <source>
        <dbReference type="EMBL" id="CAD8971537.1"/>
    </source>
</evidence>
<reference evidence="1" key="1">
    <citation type="submission" date="2021-01" db="EMBL/GenBank/DDBJ databases">
        <authorList>
            <person name="Corre E."/>
            <person name="Pelletier E."/>
            <person name="Niang G."/>
            <person name="Scheremetjew M."/>
            <person name="Finn R."/>
            <person name="Kale V."/>
            <person name="Holt S."/>
            <person name="Cochrane G."/>
            <person name="Meng A."/>
            <person name="Brown T."/>
            <person name="Cohen L."/>
        </authorList>
    </citation>
    <scope>NUCLEOTIDE SEQUENCE</scope>
    <source>
        <strain evidence="1">CCMP644</strain>
    </source>
</reference>
<dbReference type="AlphaFoldDB" id="A0A7S1EDA1"/>
<proteinExistence type="predicted"/>
<gene>
    <name evidence="1" type="ORF">HAND00432_LOCUS22538</name>
</gene>
<name>A0A7S1EDA1_HEMAN</name>
<accession>A0A7S1EDA1</accession>